<reference evidence="3 4" key="1">
    <citation type="submission" date="2019-01" db="EMBL/GenBank/DDBJ databases">
        <title>Sequencing of cultivated peanut Arachis hypogaea provides insights into genome evolution and oil improvement.</title>
        <authorList>
            <person name="Chen X."/>
        </authorList>
    </citation>
    <scope>NUCLEOTIDE SEQUENCE [LARGE SCALE GENOMIC DNA]</scope>
    <source>
        <strain evidence="4">cv. Fuhuasheng</strain>
        <tissue evidence="3">Leaves</tissue>
    </source>
</reference>
<proteinExistence type="inferred from homology"/>
<dbReference type="PANTHER" id="PTHR11709">
    <property type="entry name" value="MULTI-COPPER OXIDASE"/>
    <property type="match status" value="1"/>
</dbReference>
<comment type="caution">
    <text evidence="3">The sequence shown here is derived from an EMBL/GenBank/DDBJ whole genome shotgun (WGS) entry which is preliminary data.</text>
</comment>
<dbReference type="STRING" id="3818.A0A445DGJ3"/>
<gene>
    <name evidence="3" type="ORF">Ahy_A04g019712</name>
</gene>
<accession>A0A445DGJ3</accession>
<dbReference type="InterPro" id="IPR008972">
    <property type="entry name" value="Cupredoxin"/>
</dbReference>
<dbReference type="Pfam" id="PF07732">
    <property type="entry name" value="Cu-oxidase_3"/>
    <property type="match status" value="1"/>
</dbReference>
<dbReference type="Gene3D" id="2.60.40.420">
    <property type="entry name" value="Cupredoxins - blue copper proteins"/>
    <property type="match status" value="1"/>
</dbReference>
<dbReference type="SUPFAM" id="SSF49503">
    <property type="entry name" value="Cupredoxins"/>
    <property type="match status" value="1"/>
</dbReference>
<protein>
    <recommendedName>
        <fullName evidence="2">Plastocyanin-like domain-containing protein</fullName>
    </recommendedName>
</protein>
<dbReference type="EMBL" id="SDMP01000004">
    <property type="protein sequence ID" value="RYR62266.1"/>
    <property type="molecule type" value="Genomic_DNA"/>
</dbReference>
<evidence type="ECO:0000259" key="2">
    <source>
        <dbReference type="Pfam" id="PF07732"/>
    </source>
</evidence>
<dbReference type="Proteomes" id="UP000289738">
    <property type="component" value="Chromosome A04"/>
</dbReference>
<name>A0A445DGJ3_ARAHY</name>
<dbReference type="InterPro" id="IPR011707">
    <property type="entry name" value="Cu-oxidase-like_N"/>
</dbReference>
<evidence type="ECO:0000256" key="1">
    <source>
        <dbReference type="ARBA" id="ARBA00010609"/>
    </source>
</evidence>
<dbReference type="InterPro" id="IPR045087">
    <property type="entry name" value="Cu-oxidase_fam"/>
</dbReference>
<dbReference type="AlphaFoldDB" id="A0A445DGJ3"/>
<evidence type="ECO:0000313" key="4">
    <source>
        <dbReference type="Proteomes" id="UP000289738"/>
    </source>
</evidence>
<sequence>MCHEQVIVAANGLYPGPTIHVTEGDTVIIHVLNNSPYNITLHW</sequence>
<feature type="domain" description="Plastocyanin-like" evidence="2">
    <location>
        <begin position="4"/>
        <end position="43"/>
    </location>
</feature>
<evidence type="ECO:0000313" key="3">
    <source>
        <dbReference type="EMBL" id="RYR62266.1"/>
    </source>
</evidence>
<organism evidence="3 4">
    <name type="scientific">Arachis hypogaea</name>
    <name type="common">Peanut</name>
    <dbReference type="NCBI Taxonomy" id="3818"/>
    <lineage>
        <taxon>Eukaryota</taxon>
        <taxon>Viridiplantae</taxon>
        <taxon>Streptophyta</taxon>
        <taxon>Embryophyta</taxon>
        <taxon>Tracheophyta</taxon>
        <taxon>Spermatophyta</taxon>
        <taxon>Magnoliopsida</taxon>
        <taxon>eudicotyledons</taxon>
        <taxon>Gunneridae</taxon>
        <taxon>Pentapetalae</taxon>
        <taxon>rosids</taxon>
        <taxon>fabids</taxon>
        <taxon>Fabales</taxon>
        <taxon>Fabaceae</taxon>
        <taxon>Papilionoideae</taxon>
        <taxon>50 kb inversion clade</taxon>
        <taxon>dalbergioids sensu lato</taxon>
        <taxon>Dalbergieae</taxon>
        <taxon>Pterocarpus clade</taxon>
        <taxon>Arachis</taxon>
    </lineage>
</organism>
<dbReference type="GO" id="GO:0016491">
    <property type="term" value="F:oxidoreductase activity"/>
    <property type="evidence" value="ECO:0007669"/>
    <property type="project" value="TreeGrafter"/>
</dbReference>
<dbReference type="GO" id="GO:0005507">
    <property type="term" value="F:copper ion binding"/>
    <property type="evidence" value="ECO:0007669"/>
    <property type="project" value="InterPro"/>
</dbReference>
<dbReference type="PANTHER" id="PTHR11709:SF312">
    <property type="entry name" value="LACCASE"/>
    <property type="match status" value="1"/>
</dbReference>
<comment type="similarity">
    <text evidence="1">Belongs to the multicopper oxidase family.</text>
</comment>
<keyword evidence="4" id="KW-1185">Reference proteome</keyword>